<evidence type="ECO:0000313" key="2">
    <source>
        <dbReference type="Proteomes" id="UP000323000"/>
    </source>
</evidence>
<accession>A0A5C7H6D9</accession>
<organism evidence="1 2">
    <name type="scientific">Acer yangbiense</name>
    <dbReference type="NCBI Taxonomy" id="1000413"/>
    <lineage>
        <taxon>Eukaryota</taxon>
        <taxon>Viridiplantae</taxon>
        <taxon>Streptophyta</taxon>
        <taxon>Embryophyta</taxon>
        <taxon>Tracheophyta</taxon>
        <taxon>Spermatophyta</taxon>
        <taxon>Magnoliopsida</taxon>
        <taxon>eudicotyledons</taxon>
        <taxon>Gunneridae</taxon>
        <taxon>Pentapetalae</taxon>
        <taxon>rosids</taxon>
        <taxon>malvids</taxon>
        <taxon>Sapindales</taxon>
        <taxon>Sapindaceae</taxon>
        <taxon>Hippocastanoideae</taxon>
        <taxon>Acereae</taxon>
        <taxon>Acer</taxon>
    </lineage>
</organism>
<gene>
    <name evidence="1" type="ORF">EZV62_021787</name>
</gene>
<sequence length="124" mass="13302">MEIPQPSKLNSPANLDVDLVTARKRGPTTLITLMHAIMNPREVSRIKDKLGKFHKMKQFEQLVGGLSRRELLEVSLIRRAATVEVVADVVGVVAVVAGAVEDLAVSPSVDVAIASLSSFLQSTG</sequence>
<dbReference type="AlphaFoldDB" id="A0A5C7H6D9"/>
<name>A0A5C7H6D9_9ROSI</name>
<reference evidence="2" key="1">
    <citation type="journal article" date="2019" name="Gigascience">
        <title>De novo genome assembly of the endangered Acer yangbiense, a plant species with extremely small populations endemic to Yunnan Province, China.</title>
        <authorList>
            <person name="Yang J."/>
            <person name="Wariss H.M."/>
            <person name="Tao L."/>
            <person name="Zhang R."/>
            <person name="Yun Q."/>
            <person name="Hollingsworth P."/>
            <person name="Dao Z."/>
            <person name="Luo G."/>
            <person name="Guo H."/>
            <person name="Ma Y."/>
            <person name="Sun W."/>
        </authorList>
    </citation>
    <scope>NUCLEOTIDE SEQUENCE [LARGE SCALE GENOMIC DNA]</scope>
    <source>
        <strain evidence="2">cv. Malutang</strain>
    </source>
</reference>
<keyword evidence="2" id="KW-1185">Reference proteome</keyword>
<protein>
    <submittedName>
        <fullName evidence="1">Uncharacterized protein</fullName>
    </submittedName>
</protein>
<dbReference type="EMBL" id="VAHF01000010">
    <property type="protein sequence ID" value="TXG52618.1"/>
    <property type="molecule type" value="Genomic_DNA"/>
</dbReference>
<dbReference type="Proteomes" id="UP000323000">
    <property type="component" value="Chromosome 10"/>
</dbReference>
<comment type="caution">
    <text evidence="1">The sequence shown here is derived from an EMBL/GenBank/DDBJ whole genome shotgun (WGS) entry which is preliminary data.</text>
</comment>
<proteinExistence type="predicted"/>
<evidence type="ECO:0000313" key="1">
    <source>
        <dbReference type="EMBL" id="TXG52618.1"/>
    </source>
</evidence>